<gene>
    <name evidence="1" type="ORF">RirG_063500</name>
</gene>
<evidence type="ECO:0000313" key="1">
    <source>
        <dbReference type="EMBL" id="EXX73075.1"/>
    </source>
</evidence>
<name>A0A015K0C0_RHIIW</name>
<evidence type="ECO:0000313" key="2">
    <source>
        <dbReference type="Proteomes" id="UP000022910"/>
    </source>
</evidence>
<organism evidence="1 2">
    <name type="scientific">Rhizophagus irregularis (strain DAOM 197198w)</name>
    <name type="common">Glomus intraradices</name>
    <dbReference type="NCBI Taxonomy" id="1432141"/>
    <lineage>
        <taxon>Eukaryota</taxon>
        <taxon>Fungi</taxon>
        <taxon>Fungi incertae sedis</taxon>
        <taxon>Mucoromycota</taxon>
        <taxon>Glomeromycotina</taxon>
        <taxon>Glomeromycetes</taxon>
        <taxon>Glomerales</taxon>
        <taxon>Glomeraceae</taxon>
        <taxon>Rhizophagus</taxon>
    </lineage>
</organism>
<protein>
    <submittedName>
        <fullName evidence="1">Uncharacterized protein</fullName>
    </submittedName>
</protein>
<comment type="caution">
    <text evidence="1">The sequence shown here is derived from an EMBL/GenBank/DDBJ whole genome shotgun (WGS) entry which is preliminary data.</text>
</comment>
<dbReference type="EMBL" id="JEMT01014874">
    <property type="protein sequence ID" value="EXX73075.1"/>
    <property type="molecule type" value="Genomic_DNA"/>
</dbReference>
<accession>A0A015K0C0</accession>
<keyword evidence="2" id="KW-1185">Reference proteome</keyword>
<dbReference type="Proteomes" id="UP000022910">
    <property type="component" value="Unassembled WGS sequence"/>
</dbReference>
<proteinExistence type="predicted"/>
<dbReference type="OrthoDB" id="2433538at2759"/>
<reference evidence="1 2" key="1">
    <citation type="submission" date="2014-02" db="EMBL/GenBank/DDBJ databases">
        <title>Single nucleus genome sequencing reveals high similarity among nuclei of an endomycorrhizal fungus.</title>
        <authorList>
            <person name="Lin K."/>
            <person name="Geurts R."/>
            <person name="Zhang Z."/>
            <person name="Limpens E."/>
            <person name="Saunders D.G."/>
            <person name="Mu D."/>
            <person name="Pang E."/>
            <person name="Cao H."/>
            <person name="Cha H."/>
            <person name="Lin T."/>
            <person name="Zhou Q."/>
            <person name="Shang Y."/>
            <person name="Li Y."/>
            <person name="Ivanov S."/>
            <person name="Sharma T."/>
            <person name="Velzen R.V."/>
            <person name="Ruijter N.D."/>
            <person name="Aanen D.K."/>
            <person name="Win J."/>
            <person name="Kamoun S."/>
            <person name="Bisseling T."/>
            <person name="Huang S."/>
        </authorList>
    </citation>
    <scope>NUCLEOTIDE SEQUENCE [LARGE SCALE GENOMIC DNA]</scope>
    <source>
        <strain evidence="2">DAOM197198w</strain>
    </source>
</reference>
<dbReference type="AlphaFoldDB" id="A0A015K0C0"/>
<dbReference type="HOGENOM" id="CLU_1548438_0_0_1"/>
<sequence length="173" mass="19922">MSREKFNLSSKNYYSQKENHQQVYVWHISSLWTGVEEQLCNQKEKEKYEDIEKLSVFCFNRKQIKDLQTSFGKLHRVGTEQGNTAKPVYFMPEASGLVGSKGLGGSLLMIVDTFVSESVRCNIASSIRYDLDINGADPERLDNFYECVVEFGFDHIIVIGEIVYGMLFLDCYR</sequence>